<accession>A0A286RHY2</accession>
<dbReference type="KEGG" id="ttf:THTE_2966"/>
<dbReference type="EMBL" id="CP018477">
    <property type="protein sequence ID" value="ASV75568.1"/>
    <property type="molecule type" value="Genomic_DNA"/>
</dbReference>
<evidence type="ECO:0000313" key="2">
    <source>
        <dbReference type="Proteomes" id="UP000215086"/>
    </source>
</evidence>
<proteinExistence type="predicted"/>
<sequence length="41" mass="4790">MEILQLLCLHVRSCRRLLVTRPNRDIDLSRQATGTILHPHL</sequence>
<name>A0A286RHY2_9BACT</name>
<keyword evidence="2" id="KW-1185">Reference proteome</keyword>
<organism evidence="1 2">
    <name type="scientific">Thermogutta terrifontis</name>
    <dbReference type="NCBI Taxonomy" id="1331910"/>
    <lineage>
        <taxon>Bacteria</taxon>
        <taxon>Pseudomonadati</taxon>
        <taxon>Planctomycetota</taxon>
        <taxon>Planctomycetia</taxon>
        <taxon>Pirellulales</taxon>
        <taxon>Thermoguttaceae</taxon>
        <taxon>Thermogutta</taxon>
    </lineage>
</organism>
<dbReference type="Proteomes" id="UP000215086">
    <property type="component" value="Chromosome"/>
</dbReference>
<reference evidence="1 2" key="1">
    <citation type="journal article" name="Front. Microbiol.">
        <title>Sugar Metabolism of the First Thermophilic Planctomycete Thermogutta terrifontis: Comparative Genomic and Transcriptomic Approaches.</title>
        <authorList>
            <person name="Elcheninov A.G."/>
            <person name="Menzel P."/>
            <person name="Gudbergsdottir S.R."/>
            <person name="Slesarev A.I."/>
            <person name="Kadnikov V.V."/>
            <person name="Krogh A."/>
            <person name="Bonch-Osmolovskaya E.A."/>
            <person name="Peng X."/>
            <person name="Kublanov I.V."/>
        </authorList>
    </citation>
    <scope>NUCLEOTIDE SEQUENCE [LARGE SCALE GENOMIC DNA]</scope>
    <source>
        <strain evidence="1 2">R1</strain>
    </source>
</reference>
<protein>
    <submittedName>
        <fullName evidence="1">Uncharacterized protein</fullName>
    </submittedName>
</protein>
<gene>
    <name evidence="1" type="ORF">THTE_2966</name>
</gene>
<dbReference type="AlphaFoldDB" id="A0A286RHY2"/>
<evidence type="ECO:0000313" key="1">
    <source>
        <dbReference type="EMBL" id="ASV75568.1"/>
    </source>
</evidence>